<dbReference type="PANTHER" id="PTHR23088:SF27">
    <property type="entry name" value="DEAMINATED GLUTATHIONE AMIDASE"/>
    <property type="match status" value="1"/>
</dbReference>
<dbReference type="SUPFAM" id="SSF56317">
    <property type="entry name" value="Carbon-nitrogen hydrolase"/>
    <property type="match status" value="1"/>
</dbReference>
<dbReference type="PROSITE" id="PS01227">
    <property type="entry name" value="UPF0012"/>
    <property type="match status" value="1"/>
</dbReference>
<dbReference type="PROSITE" id="PS50263">
    <property type="entry name" value="CN_HYDROLASE"/>
    <property type="match status" value="1"/>
</dbReference>
<evidence type="ECO:0000256" key="1">
    <source>
        <dbReference type="ARBA" id="ARBA00010613"/>
    </source>
</evidence>
<dbReference type="PANTHER" id="PTHR23088">
    <property type="entry name" value="NITRILASE-RELATED"/>
    <property type="match status" value="1"/>
</dbReference>
<dbReference type="InterPro" id="IPR036526">
    <property type="entry name" value="C-N_Hydrolase_sf"/>
</dbReference>
<dbReference type="RefSeq" id="WP_160426796.1">
    <property type="nucleotide sequence ID" value="NZ_WSTA01000106.1"/>
</dbReference>
<dbReference type="InterPro" id="IPR003010">
    <property type="entry name" value="C-N_Hydrolase"/>
</dbReference>
<evidence type="ECO:0000313" key="3">
    <source>
        <dbReference type="EMBL" id="MWC00152.1"/>
    </source>
</evidence>
<dbReference type="Gene3D" id="3.60.110.10">
    <property type="entry name" value="Carbon-nitrogen hydrolase"/>
    <property type="match status" value="1"/>
</dbReference>
<dbReference type="AlphaFoldDB" id="A0A6I4P1A7"/>
<comment type="similarity">
    <text evidence="1">Belongs to the carbon-nitrogen hydrolase superfamily. NIT1/NIT2 family.</text>
</comment>
<evidence type="ECO:0000313" key="4">
    <source>
        <dbReference type="Proteomes" id="UP000438182"/>
    </source>
</evidence>
<evidence type="ECO:0000259" key="2">
    <source>
        <dbReference type="PROSITE" id="PS50263"/>
    </source>
</evidence>
<keyword evidence="3" id="KW-0378">Hydrolase</keyword>
<proteinExistence type="inferred from homology"/>
<protein>
    <submittedName>
        <fullName evidence="3">Hydrolase</fullName>
    </submittedName>
</protein>
<keyword evidence="4" id="KW-1185">Reference proteome</keyword>
<organism evidence="3 4">
    <name type="scientific">Agromyces seonyuensis</name>
    <dbReference type="NCBI Taxonomy" id="2662446"/>
    <lineage>
        <taxon>Bacteria</taxon>
        <taxon>Bacillati</taxon>
        <taxon>Actinomycetota</taxon>
        <taxon>Actinomycetes</taxon>
        <taxon>Micrococcales</taxon>
        <taxon>Microbacteriaceae</taxon>
        <taxon>Agromyces</taxon>
    </lineage>
</organism>
<dbReference type="CDD" id="cd07581">
    <property type="entry name" value="nitrilase_3"/>
    <property type="match status" value="1"/>
</dbReference>
<dbReference type="GO" id="GO:0016787">
    <property type="term" value="F:hydrolase activity"/>
    <property type="evidence" value="ECO:0007669"/>
    <property type="project" value="UniProtKB-KW"/>
</dbReference>
<dbReference type="Pfam" id="PF00795">
    <property type="entry name" value="CN_hydrolase"/>
    <property type="match status" value="1"/>
</dbReference>
<reference evidence="3 4" key="1">
    <citation type="submission" date="2019-12" db="EMBL/GenBank/DDBJ databases">
        <authorList>
            <person name="Kim Y.S."/>
        </authorList>
    </citation>
    <scope>NUCLEOTIDE SEQUENCE [LARGE SCALE GENOMIC DNA]</scope>
    <source>
        <strain evidence="3 4">MMS17-SY077</strain>
    </source>
</reference>
<sequence>MTASDATGELLVAVAQFAPGPDRAANLAAIGDLVRTAVLRGARLVVLPEYSAAFTPTPGPEWVANAEPLDGPFVAGLGNLADELGVVLVAGLLEPAPGAAVDGHDRVHNTLVAVAPRAGVVATYRKQHLYDAFGSRESEWVAPGALGEPELFEIEGVRFGLQTCYDVRFPEVSRMLVDAGADAICMPAEWVPGPLKAFHWRSLVTARAIENTVYVLAADHTAPGGVGESLVVDPMGVALASLGERADAAVAALSLDRIAAVRRTNPALELRRYRVEPAE</sequence>
<accession>A0A6I4P1A7</accession>
<dbReference type="EMBL" id="WSTA01000106">
    <property type="protein sequence ID" value="MWC00152.1"/>
    <property type="molecule type" value="Genomic_DNA"/>
</dbReference>
<feature type="domain" description="CN hydrolase" evidence="2">
    <location>
        <begin position="10"/>
        <end position="255"/>
    </location>
</feature>
<comment type="caution">
    <text evidence="3">The sequence shown here is derived from an EMBL/GenBank/DDBJ whole genome shotgun (WGS) entry which is preliminary data.</text>
</comment>
<gene>
    <name evidence="3" type="ORF">GB864_16535</name>
</gene>
<name>A0A6I4P1A7_9MICO</name>
<dbReference type="InterPro" id="IPR001110">
    <property type="entry name" value="UPF0012_CS"/>
</dbReference>
<dbReference type="Proteomes" id="UP000438182">
    <property type="component" value="Unassembled WGS sequence"/>
</dbReference>